<organism evidence="1">
    <name type="scientific">Rhizophora mucronata</name>
    <name type="common">Asiatic mangrove</name>
    <dbReference type="NCBI Taxonomy" id="61149"/>
    <lineage>
        <taxon>Eukaryota</taxon>
        <taxon>Viridiplantae</taxon>
        <taxon>Streptophyta</taxon>
        <taxon>Embryophyta</taxon>
        <taxon>Tracheophyta</taxon>
        <taxon>Spermatophyta</taxon>
        <taxon>Magnoliopsida</taxon>
        <taxon>eudicotyledons</taxon>
        <taxon>Gunneridae</taxon>
        <taxon>Pentapetalae</taxon>
        <taxon>rosids</taxon>
        <taxon>fabids</taxon>
        <taxon>Malpighiales</taxon>
        <taxon>Rhizophoraceae</taxon>
        <taxon>Rhizophora</taxon>
    </lineage>
</organism>
<sequence>MTVATYELMIVPSNLNSGCLLHRC</sequence>
<protein>
    <submittedName>
        <fullName evidence="1">Uncharacterized protein</fullName>
    </submittedName>
</protein>
<accession>A0A2P2NSL3</accession>
<reference evidence="1" key="1">
    <citation type="submission" date="2018-02" db="EMBL/GenBank/DDBJ databases">
        <title>Rhizophora mucronata_Transcriptome.</title>
        <authorList>
            <person name="Meera S.P."/>
            <person name="Sreeshan A."/>
            <person name="Augustine A."/>
        </authorList>
    </citation>
    <scope>NUCLEOTIDE SEQUENCE</scope>
    <source>
        <tissue evidence="1">Leaf</tissue>
    </source>
</reference>
<evidence type="ECO:0000313" key="1">
    <source>
        <dbReference type="EMBL" id="MBX45492.1"/>
    </source>
</evidence>
<name>A0A2P2NSL3_RHIMU</name>
<dbReference type="AlphaFoldDB" id="A0A2P2NSL3"/>
<proteinExistence type="predicted"/>
<dbReference type="EMBL" id="GGEC01065008">
    <property type="protein sequence ID" value="MBX45492.1"/>
    <property type="molecule type" value="Transcribed_RNA"/>
</dbReference>